<feature type="repeat" description="ANK" evidence="3">
    <location>
        <begin position="367"/>
        <end position="389"/>
    </location>
</feature>
<dbReference type="PROSITE" id="PS50088">
    <property type="entry name" value="ANK_REPEAT"/>
    <property type="match status" value="1"/>
</dbReference>
<accession>A0A7S2U5R7</accession>
<dbReference type="AlphaFoldDB" id="A0A7S2U5R7"/>
<evidence type="ECO:0000256" key="3">
    <source>
        <dbReference type="PROSITE-ProRule" id="PRU00023"/>
    </source>
</evidence>
<keyword evidence="1" id="KW-0677">Repeat</keyword>
<dbReference type="InterPro" id="IPR036770">
    <property type="entry name" value="Ankyrin_rpt-contain_sf"/>
</dbReference>
<dbReference type="PROSITE" id="PS50297">
    <property type="entry name" value="ANK_REP_REGION"/>
    <property type="match status" value="1"/>
</dbReference>
<keyword evidence="2 3" id="KW-0040">ANK repeat</keyword>
<organism evidence="5">
    <name type="scientific">Attheya septentrionalis</name>
    <dbReference type="NCBI Taxonomy" id="420275"/>
    <lineage>
        <taxon>Eukaryota</taxon>
        <taxon>Sar</taxon>
        <taxon>Stramenopiles</taxon>
        <taxon>Ochrophyta</taxon>
        <taxon>Bacillariophyta</taxon>
        <taxon>Coscinodiscophyceae</taxon>
        <taxon>Chaetocerotophycidae</taxon>
        <taxon>Chaetocerotales</taxon>
        <taxon>Attheyaceae</taxon>
        <taxon>Attheya</taxon>
    </lineage>
</organism>
<dbReference type="PANTHER" id="PTHR24123">
    <property type="entry name" value="ANKYRIN REPEAT-CONTAINING"/>
    <property type="match status" value="1"/>
</dbReference>
<feature type="compositionally biased region" description="Polar residues" evidence="4">
    <location>
        <begin position="243"/>
        <end position="255"/>
    </location>
</feature>
<gene>
    <name evidence="5" type="ORF">ASEP1449_LOCUS142</name>
</gene>
<feature type="region of interest" description="Disordered" evidence="4">
    <location>
        <begin position="241"/>
        <end position="285"/>
    </location>
</feature>
<protein>
    <submittedName>
        <fullName evidence="5">Uncharacterized protein</fullName>
    </submittedName>
</protein>
<evidence type="ECO:0000313" key="5">
    <source>
        <dbReference type="EMBL" id="CAD9808320.1"/>
    </source>
</evidence>
<reference evidence="5" key="1">
    <citation type="submission" date="2021-01" db="EMBL/GenBank/DDBJ databases">
        <authorList>
            <person name="Corre E."/>
            <person name="Pelletier E."/>
            <person name="Niang G."/>
            <person name="Scheremetjew M."/>
            <person name="Finn R."/>
            <person name="Kale V."/>
            <person name="Holt S."/>
            <person name="Cochrane G."/>
            <person name="Meng A."/>
            <person name="Brown T."/>
            <person name="Cohen L."/>
        </authorList>
    </citation>
    <scope>NUCLEOTIDE SEQUENCE</scope>
    <source>
        <strain evidence="5">CCMP2084</strain>
    </source>
</reference>
<proteinExistence type="predicted"/>
<dbReference type="SUPFAM" id="SSF48403">
    <property type="entry name" value="Ankyrin repeat"/>
    <property type="match status" value="1"/>
</dbReference>
<dbReference type="InterPro" id="IPR051165">
    <property type="entry name" value="Multifunctional_ANK_Repeat"/>
</dbReference>
<name>A0A7S2U5R7_9STRA</name>
<dbReference type="EMBL" id="HBHQ01000227">
    <property type="protein sequence ID" value="CAD9808320.1"/>
    <property type="molecule type" value="Transcribed_RNA"/>
</dbReference>
<evidence type="ECO:0000256" key="2">
    <source>
        <dbReference type="ARBA" id="ARBA00023043"/>
    </source>
</evidence>
<dbReference type="SMART" id="SM00248">
    <property type="entry name" value="ANK"/>
    <property type="match status" value="7"/>
</dbReference>
<feature type="compositionally biased region" description="Basic and acidic residues" evidence="4">
    <location>
        <begin position="256"/>
        <end position="274"/>
    </location>
</feature>
<dbReference type="Gene3D" id="1.25.40.20">
    <property type="entry name" value="Ankyrin repeat-containing domain"/>
    <property type="match status" value="2"/>
</dbReference>
<dbReference type="PANTHER" id="PTHR24123:SF33">
    <property type="entry name" value="PROTEIN HOS4"/>
    <property type="match status" value="1"/>
</dbReference>
<dbReference type="InterPro" id="IPR002110">
    <property type="entry name" value="Ankyrin_rpt"/>
</dbReference>
<dbReference type="Pfam" id="PF12796">
    <property type="entry name" value="Ank_2"/>
    <property type="match status" value="2"/>
</dbReference>
<evidence type="ECO:0000256" key="4">
    <source>
        <dbReference type="SAM" id="MobiDB-lite"/>
    </source>
</evidence>
<evidence type="ECO:0000256" key="1">
    <source>
        <dbReference type="ARBA" id="ARBA00022737"/>
    </source>
</evidence>
<sequence>MSSHPEWDRILSASQRNDAARIHRLVDEEGVSPNHANVVGQSALHVAAFWGNVEAMEALLSYSDVIEVNATNRITVATPLHCTVQSSKEPASRRAMCAQLLLEAGADPTCLDQYGSSPLHYCQDDDTSETNNADEMRTILSSKLERPAWIQLIDNDVLSSSSNGNNETIDWFESNLLEKNEDDVSVIQERDATTKCTPLLYAFDRFLGLIEKDSIEEEQKEGMKVLLSICQWLLEKGHANPNDVPQNIGSESSQSPDRHLPTENTVSHEQKTQSEDGSENIMDPSDMPLHRVCVALQTICLQRMKQNDGKEVEEPLKQMAYLLKSHGAVVSGETEQLLHNAARRNVIAFVKFAVERLEMNPNAQGRQGMTPLHFAARSGQTSVAQYLLSLPQIDVSIQDDRGKTALDAAQSNDKLDIVALILGLSQQNKE</sequence>